<organism evidence="2 3">
    <name type="scientific">Armillaria luteobubalina</name>
    <dbReference type="NCBI Taxonomy" id="153913"/>
    <lineage>
        <taxon>Eukaryota</taxon>
        <taxon>Fungi</taxon>
        <taxon>Dikarya</taxon>
        <taxon>Basidiomycota</taxon>
        <taxon>Agaricomycotina</taxon>
        <taxon>Agaricomycetes</taxon>
        <taxon>Agaricomycetidae</taxon>
        <taxon>Agaricales</taxon>
        <taxon>Marasmiineae</taxon>
        <taxon>Physalacriaceae</taxon>
        <taxon>Armillaria</taxon>
    </lineage>
</organism>
<name>A0AA39PT48_9AGAR</name>
<dbReference type="EMBL" id="JAUEPU010000034">
    <property type="protein sequence ID" value="KAK0490075.1"/>
    <property type="molecule type" value="Genomic_DNA"/>
</dbReference>
<dbReference type="Pfam" id="PF18803">
    <property type="entry name" value="CxC2"/>
    <property type="match status" value="1"/>
</dbReference>
<evidence type="ECO:0000313" key="2">
    <source>
        <dbReference type="EMBL" id="KAK0490075.1"/>
    </source>
</evidence>
<feature type="domain" description="CxC2-like cysteine cluster KDZ transposase-associated" evidence="1">
    <location>
        <begin position="3"/>
        <end position="48"/>
    </location>
</feature>
<proteinExistence type="predicted"/>
<reference evidence="2" key="1">
    <citation type="submission" date="2023-06" db="EMBL/GenBank/DDBJ databases">
        <authorList>
            <consortium name="Lawrence Berkeley National Laboratory"/>
            <person name="Ahrendt S."/>
            <person name="Sahu N."/>
            <person name="Indic B."/>
            <person name="Wong-Bajracharya J."/>
            <person name="Merenyi Z."/>
            <person name="Ke H.-M."/>
            <person name="Monk M."/>
            <person name="Kocsube S."/>
            <person name="Drula E."/>
            <person name="Lipzen A."/>
            <person name="Balint B."/>
            <person name="Henrissat B."/>
            <person name="Andreopoulos B."/>
            <person name="Martin F.M."/>
            <person name="Harder C.B."/>
            <person name="Rigling D."/>
            <person name="Ford K.L."/>
            <person name="Foster G.D."/>
            <person name="Pangilinan J."/>
            <person name="Papanicolaou A."/>
            <person name="Barry K."/>
            <person name="LaButti K."/>
            <person name="Viragh M."/>
            <person name="Koriabine M."/>
            <person name="Yan M."/>
            <person name="Riley R."/>
            <person name="Champramary S."/>
            <person name="Plett K.L."/>
            <person name="Tsai I.J."/>
            <person name="Slot J."/>
            <person name="Sipos G."/>
            <person name="Plett J."/>
            <person name="Nagy L.G."/>
            <person name="Grigoriev I.V."/>
        </authorList>
    </citation>
    <scope>NUCLEOTIDE SEQUENCE</scope>
    <source>
        <strain evidence="2">HWK02</strain>
    </source>
</reference>
<comment type="caution">
    <text evidence="2">The sequence shown here is derived from an EMBL/GenBank/DDBJ whole genome shotgun (WGS) entry which is preliminary data.</text>
</comment>
<dbReference type="Proteomes" id="UP001175228">
    <property type="component" value="Unassembled WGS sequence"/>
</dbReference>
<keyword evidence="3" id="KW-1185">Reference proteome</keyword>
<dbReference type="AlphaFoldDB" id="A0AA39PT48"/>
<dbReference type="InterPro" id="IPR041457">
    <property type="entry name" value="CxC2_KDZ-assoc"/>
</dbReference>
<protein>
    <recommendedName>
        <fullName evidence="1">CxC2-like cysteine cluster KDZ transposase-associated domain-containing protein</fullName>
    </recommendedName>
</protein>
<gene>
    <name evidence="2" type="ORF">EDD18DRAFT_1358692</name>
</gene>
<sequence>MAFPATDTEPRTVVTTAALEQFQMLTFMGKISAYEYYHSLVCLTDNTGIKTPSDNFDAFIRVVCEWSFIHLLKRAGVGNEPSRWKDAKPGSCAVECLVCPHPGVNIPQWVDPDSPNAWENMLYIGMDANFCLE</sequence>
<evidence type="ECO:0000259" key="1">
    <source>
        <dbReference type="Pfam" id="PF18803"/>
    </source>
</evidence>
<evidence type="ECO:0000313" key="3">
    <source>
        <dbReference type="Proteomes" id="UP001175228"/>
    </source>
</evidence>
<accession>A0AA39PT48</accession>